<evidence type="ECO:0000313" key="4">
    <source>
        <dbReference type="Proteomes" id="UP000217171"/>
    </source>
</evidence>
<reference evidence="3 4" key="1">
    <citation type="submission" date="2016-07" db="EMBL/GenBank/DDBJ databases">
        <title>High microdiversification within the ubiquitous acI lineage of Actinobacteria.</title>
        <authorList>
            <person name="Neuenschwander S.M."/>
            <person name="Salcher M."/>
            <person name="Ghai R."/>
            <person name="Pernthaler J."/>
        </authorList>
    </citation>
    <scope>NUCLEOTIDE SEQUENCE [LARGE SCALE GENOMIC DNA]</scope>
    <source>
        <strain evidence="3">MMS-21-160</strain>
    </source>
</reference>
<dbReference type="Pfam" id="PF00534">
    <property type="entry name" value="Glycos_transf_1"/>
    <property type="match status" value="1"/>
</dbReference>
<dbReference type="InterPro" id="IPR001296">
    <property type="entry name" value="Glyco_trans_1"/>
</dbReference>
<keyword evidence="3" id="KW-0328">Glycosyltransferase</keyword>
<dbReference type="GO" id="GO:0016758">
    <property type="term" value="F:hexosyltransferase activity"/>
    <property type="evidence" value="ECO:0007669"/>
    <property type="project" value="TreeGrafter"/>
</dbReference>
<organism evidence="3 4">
    <name type="scientific">Candidatus Nanopelagicus hibericus</name>
    <dbReference type="NCBI Taxonomy" id="1884915"/>
    <lineage>
        <taxon>Bacteria</taxon>
        <taxon>Bacillati</taxon>
        <taxon>Actinomycetota</taxon>
        <taxon>Actinomycetes</taxon>
        <taxon>Candidatus Nanopelagicales</taxon>
        <taxon>Candidatus Nanopelagicaceae</taxon>
        <taxon>Candidatus Nanopelagicus</taxon>
    </lineage>
</organism>
<accession>A0A249K903</accession>
<gene>
    <name evidence="3" type="ORF">B1s21160_02455</name>
</gene>
<dbReference type="PANTHER" id="PTHR45947:SF3">
    <property type="entry name" value="SULFOQUINOVOSYL TRANSFERASE SQD2"/>
    <property type="match status" value="1"/>
</dbReference>
<dbReference type="InterPro" id="IPR050194">
    <property type="entry name" value="Glycosyltransferase_grp1"/>
</dbReference>
<evidence type="ECO:0000259" key="2">
    <source>
        <dbReference type="Pfam" id="PF00534"/>
    </source>
</evidence>
<dbReference type="OrthoDB" id="9808602at2"/>
<dbReference type="SUPFAM" id="SSF53756">
    <property type="entry name" value="UDP-Glycosyltransferase/glycogen phosphorylase"/>
    <property type="match status" value="1"/>
</dbReference>
<keyword evidence="4" id="KW-1185">Reference proteome</keyword>
<proteinExistence type="predicted"/>
<protein>
    <submittedName>
        <fullName evidence="3">Phosphatidylinositol alpha-1,6-mannosyltransferase</fullName>
    </submittedName>
</protein>
<dbReference type="CDD" id="cd03801">
    <property type="entry name" value="GT4_PimA-like"/>
    <property type="match status" value="1"/>
</dbReference>
<name>A0A249K903_9ACTN</name>
<sequence length="390" mass="42490">MSEPDVYKDKKVLLVTNDLGPRAGGIETFILGLIAGLPKNCLIIYTSSQKGSESFDAQLLEKYGAVVIRDRAKILLPTPRINSRAVKIMAQYQIKNVWFGAAAPLALMAGKLRKEGASNIVALSHGHEIWWARVPLLKIAFQKIVKSIDYLGYLGEFTKNEILNSSIKIKRQSEKFIQIAPGIDTNHFTPKPNNNELLAKYQLQGRRVIVCVGRLVHRKGQDQLIKALPKILEQFPDAILLLVGEGPTKQMLFNTAKQAGVLAKVIFAGKVSHSALPDYICLGEVFAMPVRSRFAGLEVEGLGIVYLEASACGLPVVVGNSGGAVDAVLDQITGVLIDSSNVDQIAAAISNLLAKPDAAKQMGQAGRGWVIDNWQLNSWSKKFNKILIGD</sequence>
<dbReference type="Proteomes" id="UP000217171">
    <property type="component" value="Chromosome"/>
</dbReference>
<evidence type="ECO:0000256" key="1">
    <source>
        <dbReference type="ARBA" id="ARBA00022679"/>
    </source>
</evidence>
<keyword evidence="1 3" id="KW-0808">Transferase</keyword>
<dbReference type="EMBL" id="CP016771">
    <property type="protein sequence ID" value="ASY13205.1"/>
    <property type="molecule type" value="Genomic_DNA"/>
</dbReference>
<feature type="domain" description="Glycosyl transferase family 1" evidence="2">
    <location>
        <begin position="200"/>
        <end position="368"/>
    </location>
</feature>
<dbReference type="Gene3D" id="3.40.50.2000">
    <property type="entry name" value="Glycogen Phosphorylase B"/>
    <property type="match status" value="2"/>
</dbReference>
<dbReference type="KEGG" id="nhi:B1s21160_02455"/>
<dbReference type="AlphaFoldDB" id="A0A249K903"/>
<evidence type="ECO:0000313" key="3">
    <source>
        <dbReference type="EMBL" id="ASY13205.1"/>
    </source>
</evidence>
<dbReference type="PANTHER" id="PTHR45947">
    <property type="entry name" value="SULFOQUINOVOSYL TRANSFERASE SQD2"/>
    <property type="match status" value="1"/>
</dbReference>